<accession>A0A366LDV0</accession>
<dbReference type="AlphaFoldDB" id="A0A366LDV0"/>
<protein>
    <submittedName>
        <fullName evidence="1">Uncharacterized protein</fullName>
    </submittedName>
</protein>
<evidence type="ECO:0000313" key="2">
    <source>
        <dbReference type="Proteomes" id="UP000252081"/>
    </source>
</evidence>
<proteinExistence type="predicted"/>
<organism evidence="1 2">
    <name type="scientific">Pedobacter miscanthi</name>
    <dbReference type="NCBI Taxonomy" id="2259170"/>
    <lineage>
        <taxon>Bacteria</taxon>
        <taxon>Pseudomonadati</taxon>
        <taxon>Bacteroidota</taxon>
        <taxon>Sphingobacteriia</taxon>
        <taxon>Sphingobacteriales</taxon>
        <taxon>Sphingobacteriaceae</taxon>
        <taxon>Pedobacter</taxon>
    </lineage>
</organism>
<gene>
    <name evidence="1" type="ORF">DRW42_01930</name>
</gene>
<dbReference type="EMBL" id="QNQU01000001">
    <property type="protein sequence ID" value="RBQ12041.1"/>
    <property type="molecule type" value="Genomic_DNA"/>
</dbReference>
<keyword evidence="2" id="KW-1185">Reference proteome</keyword>
<dbReference type="Proteomes" id="UP000252081">
    <property type="component" value="Unassembled WGS sequence"/>
</dbReference>
<reference evidence="1 2" key="1">
    <citation type="submission" date="2018-07" db="EMBL/GenBank/DDBJ databases">
        <title>A draft genome of a endophytic bacteria, a new species of Pedobacter.</title>
        <authorList>
            <person name="Zhang Z.D."/>
            <person name="Chen Z.J."/>
        </authorList>
    </citation>
    <scope>NUCLEOTIDE SEQUENCE [LARGE SCALE GENOMIC DNA]</scope>
    <source>
        <strain evidence="1 2">RS10</strain>
    </source>
</reference>
<name>A0A366LDV0_9SPHI</name>
<sequence length="248" mass="28476">MLLAGLSHAQKSIRDESMVNQQERMVFKQWDRSKFTPTSGWLGINPYYWLTWGLHPNYPKTDLRPLAGTGPQLQRLSLAGLQKDADRSYELHSDSLGNVAKEEILGHSGLLSAADPLWLLYYSHQLKAITDFDPLLAVEGLSAGIKAKLISEGSYDWYNGEMKMLAERLDMTRKTNQDRGARILSYHGMLMDYRKLMGIWSTRVSTAGRFIAQNLLQKKLKAQETRIEKWNQNTDVEIAREVLRNRKY</sequence>
<evidence type="ECO:0000313" key="1">
    <source>
        <dbReference type="EMBL" id="RBQ12041.1"/>
    </source>
</evidence>
<comment type="caution">
    <text evidence="1">The sequence shown here is derived from an EMBL/GenBank/DDBJ whole genome shotgun (WGS) entry which is preliminary data.</text>
</comment>